<feature type="coiled-coil region" evidence="1">
    <location>
        <begin position="214"/>
        <end position="241"/>
    </location>
</feature>
<gene>
    <name evidence="2" type="ORF">CRE_17888</name>
</gene>
<dbReference type="InterPro" id="IPR021942">
    <property type="entry name" value="DUF3557"/>
</dbReference>
<dbReference type="PANTHER" id="PTHR31379">
    <property type="entry name" value="F-BOX C PROTEIN-RELATED-RELATED"/>
    <property type="match status" value="1"/>
</dbReference>
<dbReference type="InParanoid" id="E3MDD7"/>
<proteinExistence type="predicted"/>
<dbReference type="eggNOG" id="ENOG502TKE5">
    <property type="taxonomic scope" value="Eukaryota"/>
</dbReference>
<name>E3MDD7_CAERE</name>
<protein>
    <recommendedName>
        <fullName evidence="4">F-box domain-containing protein</fullName>
    </recommendedName>
</protein>
<dbReference type="PANTHER" id="PTHR31379:SF1">
    <property type="entry name" value="F-BOX C PROTEIN-RELATED"/>
    <property type="match status" value="1"/>
</dbReference>
<sequence>MPLPLSYPALKLVLEYVKVEKRIHLTSRSSFLQQIDKAIPVRAKVFWIQEGYLSLDGFQFDVQQKSRYTSEDKKNGKLLMSYLKGRSSVNVDSAIFETVKTSQDIPLKLDFTVNSLTTFCCNLNVVFPMINPCSFPLTEFTMIPYEPTNVDIEIVRSAKQLSITTDDELIGLEKLPNKSVLLIRPVTDAVRIIRYWMENGKEVETEFAMICSQRFDLVEMLDALQEKFQEVREELEEIDEHILPGFSIPLSSSSKLLVYGIVKNENEVYTFELVLKVV</sequence>
<keyword evidence="1" id="KW-0175">Coiled coil</keyword>
<dbReference type="EMBL" id="DS268437">
    <property type="protein sequence ID" value="EFO99215.1"/>
    <property type="molecule type" value="Genomic_DNA"/>
</dbReference>
<accession>E3MDD7</accession>
<dbReference type="Pfam" id="PF12078">
    <property type="entry name" value="DUF3557"/>
    <property type="match status" value="1"/>
</dbReference>
<organism evidence="3">
    <name type="scientific">Caenorhabditis remanei</name>
    <name type="common">Caenorhabditis vulgaris</name>
    <dbReference type="NCBI Taxonomy" id="31234"/>
    <lineage>
        <taxon>Eukaryota</taxon>
        <taxon>Metazoa</taxon>
        <taxon>Ecdysozoa</taxon>
        <taxon>Nematoda</taxon>
        <taxon>Chromadorea</taxon>
        <taxon>Rhabditida</taxon>
        <taxon>Rhabditina</taxon>
        <taxon>Rhabditomorpha</taxon>
        <taxon>Rhabditoidea</taxon>
        <taxon>Rhabditidae</taxon>
        <taxon>Peloderinae</taxon>
        <taxon>Caenorhabditis</taxon>
    </lineage>
</organism>
<dbReference type="AlphaFoldDB" id="E3MDD7"/>
<evidence type="ECO:0000313" key="3">
    <source>
        <dbReference type="Proteomes" id="UP000008281"/>
    </source>
</evidence>
<dbReference type="HOGENOM" id="CLU_042576_3_1_1"/>
<evidence type="ECO:0000313" key="2">
    <source>
        <dbReference type="EMBL" id="EFO99215.1"/>
    </source>
</evidence>
<evidence type="ECO:0008006" key="4">
    <source>
        <dbReference type="Google" id="ProtNLM"/>
    </source>
</evidence>
<evidence type="ECO:0000256" key="1">
    <source>
        <dbReference type="SAM" id="Coils"/>
    </source>
</evidence>
<dbReference type="FunCoup" id="E3MDD7">
    <property type="interactions" value="546"/>
</dbReference>
<dbReference type="Proteomes" id="UP000008281">
    <property type="component" value="Unassembled WGS sequence"/>
</dbReference>
<keyword evidence="3" id="KW-1185">Reference proteome</keyword>
<reference evidence="2" key="1">
    <citation type="submission" date="2007-07" db="EMBL/GenBank/DDBJ databases">
        <title>PCAP assembly of the Caenorhabditis remanei genome.</title>
        <authorList>
            <consortium name="The Caenorhabditis remanei Sequencing Consortium"/>
            <person name="Wilson R.K."/>
        </authorList>
    </citation>
    <scope>NUCLEOTIDE SEQUENCE [LARGE SCALE GENOMIC DNA]</scope>
    <source>
        <strain evidence="2">PB4641</strain>
    </source>
</reference>